<dbReference type="InterPro" id="IPR042566">
    <property type="entry name" value="L1_C"/>
</dbReference>
<accession>A0A2D4EZD6</accession>
<reference evidence="2" key="1">
    <citation type="submission" date="2017-07" db="EMBL/GenBank/DDBJ databases">
        <authorList>
            <person name="Mikheyev A."/>
            <person name="Grau M."/>
        </authorList>
    </citation>
    <scope>NUCLEOTIDE SEQUENCE</scope>
    <source>
        <tissue evidence="2">Venom_gland</tissue>
    </source>
</reference>
<sequence>MKSAILFFIFLPQRIREQRKDYRFLTTYLNKKNIPFRWIIPAGILVTWKEKRTKIDTLSKAQHFYEQIGGPEDEISSRDELETSSQEELQSKAKEEEEEKEKERRQETTVQEGRGAKTRSQTRTEEG</sequence>
<protein>
    <submittedName>
        <fullName evidence="2">Uncharacterized protein</fullName>
    </submittedName>
</protein>
<name>A0A2D4EZD6_MICCO</name>
<dbReference type="AlphaFoldDB" id="A0A2D4EZD6"/>
<feature type="region of interest" description="Disordered" evidence="1">
    <location>
        <begin position="67"/>
        <end position="127"/>
    </location>
</feature>
<feature type="compositionally biased region" description="Basic and acidic residues" evidence="1">
    <location>
        <begin position="89"/>
        <end position="107"/>
    </location>
</feature>
<organism evidence="2">
    <name type="scientific">Micrurus corallinus</name>
    <name type="common">Brazilian coral snake</name>
    <dbReference type="NCBI Taxonomy" id="54390"/>
    <lineage>
        <taxon>Eukaryota</taxon>
        <taxon>Metazoa</taxon>
        <taxon>Chordata</taxon>
        <taxon>Craniata</taxon>
        <taxon>Vertebrata</taxon>
        <taxon>Euteleostomi</taxon>
        <taxon>Lepidosauria</taxon>
        <taxon>Squamata</taxon>
        <taxon>Bifurcata</taxon>
        <taxon>Unidentata</taxon>
        <taxon>Episquamata</taxon>
        <taxon>Toxicofera</taxon>
        <taxon>Serpentes</taxon>
        <taxon>Colubroidea</taxon>
        <taxon>Elapidae</taxon>
        <taxon>Elapinae</taxon>
        <taxon>Micrurus</taxon>
    </lineage>
</organism>
<reference evidence="2" key="2">
    <citation type="submission" date="2017-11" db="EMBL/GenBank/DDBJ databases">
        <title>Coralsnake Venomics: Analyses of Venom Gland Transcriptomes and Proteomes of Six Brazilian Taxa.</title>
        <authorList>
            <person name="Aird S.D."/>
            <person name="Jorge da Silva N."/>
            <person name="Qiu L."/>
            <person name="Villar-Briones A."/>
            <person name="Aparecida-Saddi V."/>
            <person name="Campos-Telles M.P."/>
            <person name="Grau M."/>
            <person name="Mikheyev A.S."/>
        </authorList>
    </citation>
    <scope>NUCLEOTIDE SEQUENCE</scope>
    <source>
        <tissue evidence="2">Venom_gland</tissue>
    </source>
</reference>
<dbReference type="Gene3D" id="3.30.250.20">
    <property type="entry name" value="L1 transposable element, C-terminal domain"/>
    <property type="match status" value="1"/>
</dbReference>
<proteinExistence type="predicted"/>
<evidence type="ECO:0000313" key="2">
    <source>
        <dbReference type="EMBL" id="LAA40611.1"/>
    </source>
</evidence>
<dbReference type="EMBL" id="IACJ01034093">
    <property type="protein sequence ID" value="LAA40611.1"/>
    <property type="molecule type" value="Transcribed_RNA"/>
</dbReference>
<evidence type="ECO:0000256" key="1">
    <source>
        <dbReference type="SAM" id="MobiDB-lite"/>
    </source>
</evidence>